<dbReference type="Gene3D" id="1.10.720.10">
    <property type="match status" value="1"/>
</dbReference>
<evidence type="ECO:0000259" key="1">
    <source>
        <dbReference type="Pfam" id="PF07498"/>
    </source>
</evidence>
<name>G9X2L6_9FIRM</name>
<dbReference type="AlphaFoldDB" id="G9X2L6"/>
<dbReference type="BioCyc" id="EBAC796937-HMP:GMGH-625-MONOMER"/>
<dbReference type="Pfam" id="PF07498">
    <property type="entry name" value="Rho_N"/>
    <property type="match status" value="1"/>
</dbReference>
<evidence type="ECO:0000313" key="3">
    <source>
        <dbReference type="Proteomes" id="UP000006437"/>
    </source>
</evidence>
<feature type="domain" description="Rho termination factor-like N-terminal" evidence="1">
    <location>
        <begin position="37"/>
        <end position="70"/>
    </location>
</feature>
<accession>G9X2L6</accession>
<proteinExistence type="predicted"/>
<dbReference type="HOGENOM" id="CLU_2701522_0_0_9"/>
<organism evidence="2 3">
    <name type="scientific">Peptoanaerobacter stomatis</name>
    <dbReference type="NCBI Taxonomy" id="796937"/>
    <lineage>
        <taxon>Bacteria</taxon>
        <taxon>Bacillati</taxon>
        <taxon>Bacillota</taxon>
        <taxon>Clostridia</taxon>
        <taxon>Peptostreptococcales</taxon>
        <taxon>Filifactoraceae</taxon>
        <taxon>Peptoanaerobacter</taxon>
    </lineage>
</organism>
<comment type="caution">
    <text evidence="2">The sequence shown here is derived from an EMBL/GenBank/DDBJ whole genome shotgun (WGS) entry which is preliminary data.</text>
</comment>
<dbReference type="RefSeq" id="WP_009524859.1">
    <property type="nucleotide sequence ID" value="NZ_JH414548.1"/>
</dbReference>
<dbReference type="GO" id="GO:0006353">
    <property type="term" value="P:DNA-templated transcription termination"/>
    <property type="evidence" value="ECO:0007669"/>
    <property type="project" value="InterPro"/>
</dbReference>
<reference evidence="2 3" key="1">
    <citation type="submission" date="2011-08" db="EMBL/GenBank/DDBJ databases">
        <title>The Genome Sequence of Eubacteriaceae bacterium ACC19a.</title>
        <authorList>
            <consortium name="The Broad Institute Genome Sequencing Platform"/>
            <person name="Earl A."/>
            <person name="Ward D."/>
            <person name="Feldgarden M."/>
            <person name="Gevers D."/>
            <person name="Sizova M."/>
            <person name="Hazen A."/>
            <person name="Epstein S."/>
            <person name="Young S.K."/>
            <person name="Zeng Q."/>
            <person name="Gargeya S."/>
            <person name="Fitzgerald M."/>
            <person name="Haas B."/>
            <person name="Abouelleil A."/>
            <person name="Alvarado L."/>
            <person name="Arachchi H.M."/>
            <person name="Berlin A."/>
            <person name="Brown A."/>
            <person name="Chapman S.B."/>
            <person name="Chen Z."/>
            <person name="Dunbar C."/>
            <person name="Freedman E."/>
            <person name="Gearin G."/>
            <person name="Gellesch M."/>
            <person name="Goldberg J."/>
            <person name="Griggs A."/>
            <person name="Gujja S."/>
            <person name="Heiman D."/>
            <person name="Howarth C."/>
            <person name="Larson L."/>
            <person name="Lui A."/>
            <person name="MacDonald P.J.P."/>
            <person name="Montmayeur A."/>
            <person name="Murphy C."/>
            <person name="Neiman D."/>
            <person name="Pearson M."/>
            <person name="Priest M."/>
            <person name="Roberts A."/>
            <person name="Saif S."/>
            <person name="Shea T."/>
            <person name="Shenoy N."/>
            <person name="Sisk P."/>
            <person name="Stolte C."/>
            <person name="Sykes S."/>
            <person name="Wortman J."/>
            <person name="Nusbaum C."/>
            <person name="Birren B."/>
        </authorList>
    </citation>
    <scope>NUCLEOTIDE SEQUENCE [LARGE SCALE GENOMIC DNA]</scope>
    <source>
        <strain evidence="2 3">ACC19a</strain>
    </source>
</reference>
<protein>
    <recommendedName>
        <fullName evidence="1">Rho termination factor-like N-terminal domain-containing protein</fullName>
    </recommendedName>
</protein>
<dbReference type="SUPFAM" id="SSF68912">
    <property type="entry name" value="Rho N-terminal domain-like"/>
    <property type="match status" value="1"/>
</dbReference>
<dbReference type="InterPro" id="IPR011112">
    <property type="entry name" value="Rho-like_N"/>
</dbReference>
<evidence type="ECO:0000313" key="2">
    <source>
        <dbReference type="EMBL" id="EHL11086.1"/>
    </source>
</evidence>
<dbReference type="Proteomes" id="UP000006437">
    <property type="component" value="Unassembled WGS sequence"/>
</dbReference>
<sequence>MILELNCLRYTTDDAEKIAYLKSLGATEIGSSKDETDYENMKLDDLKKLAKDKGIGGYLDMKKSELINALRGV</sequence>
<dbReference type="EMBL" id="AFZE01000056">
    <property type="protein sequence ID" value="EHL11086.1"/>
    <property type="molecule type" value="Genomic_DNA"/>
</dbReference>
<dbReference type="InterPro" id="IPR036269">
    <property type="entry name" value="Rho_N_sf"/>
</dbReference>
<gene>
    <name evidence="2" type="ORF">HMPREF9629_00623</name>
</gene>